<dbReference type="EC" id="7.1.1.-" evidence="7"/>
<evidence type="ECO:0000256" key="7">
    <source>
        <dbReference type="RuleBase" id="RU003639"/>
    </source>
</evidence>
<dbReference type="InterPro" id="IPR000440">
    <property type="entry name" value="NADH_UbQ/plastoQ_OxRdtase_su3"/>
</dbReference>
<keyword evidence="7" id="KW-0874">Quinone</keyword>
<dbReference type="Proteomes" id="UP000294558">
    <property type="component" value="Unassembled WGS sequence"/>
</dbReference>
<keyword evidence="3" id="KW-0813">Transport</keyword>
<dbReference type="PANTHER" id="PTHR11058:SF9">
    <property type="entry name" value="NADH-UBIQUINONE OXIDOREDUCTASE CHAIN 3"/>
    <property type="match status" value="1"/>
</dbReference>
<feature type="transmembrane region" description="Helical" evidence="8">
    <location>
        <begin position="89"/>
        <end position="110"/>
    </location>
</feature>
<keyword evidence="4 7" id="KW-0812">Transmembrane</keyword>
<evidence type="ECO:0000256" key="3">
    <source>
        <dbReference type="ARBA" id="ARBA00022448"/>
    </source>
</evidence>
<keyword evidence="7" id="KW-0520">NAD</keyword>
<protein>
    <recommendedName>
        <fullName evidence="7">NADH-quinone oxidoreductase subunit</fullName>
        <ecNumber evidence="7">7.1.1.-</ecNumber>
    </recommendedName>
</protein>
<proteinExistence type="inferred from homology"/>
<evidence type="ECO:0000256" key="8">
    <source>
        <dbReference type="SAM" id="Phobius"/>
    </source>
</evidence>
<comment type="function">
    <text evidence="7">NDH-1 shuttles electrons from NADH, via FMN and iron-sulfur (Fe-S) centers, to quinones in the respiratory chain.</text>
</comment>
<keyword evidence="9" id="KW-0830">Ubiquinone</keyword>
<dbReference type="PANTHER" id="PTHR11058">
    <property type="entry name" value="NADH-UBIQUINONE OXIDOREDUCTASE CHAIN 3"/>
    <property type="match status" value="1"/>
</dbReference>
<evidence type="ECO:0000313" key="9">
    <source>
        <dbReference type="EMBL" id="TDT15245.1"/>
    </source>
</evidence>
<evidence type="ECO:0000256" key="6">
    <source>
        <dbReference type="ARBA" id="ARBA00023136"/>
    </source>
</evidence>
<feature type="transmembrane region" description="Helical" evidence="8">
    <location>
        <begin position="6"/>
        <end position="29"/>
    </location>
</feature>
<keyword evidence="6 8" id="KW-0472">Membrane</keyword>
<comment type="caution">
    <text evidence="9">The sequence shown here is derived from an EMBL/GenBank/DDBJ whole genome shotgun (WGS) entry which is preliminary data.</text>
</comment>
<dbReference type="GO" id="GO:0008137">
    <property type="term" value="F:NADH dehydrogenase (ubiquinone) activity"/>
    <property type="evidence" value="ECO:0007669"/>
    <property type="project" value="InterPro"/>
</dbReference>
<evidence type="ECO:0000256" key="1">
    <source>
        <dbReference type="ARBA" id="ARBA00004370"/>
    </source>
</evidence>
<comment type="subcellular location">
    <subcellularLocation>
        <location evidence="7">Cell membrane</location>
        <topology evidence="7">Multi-pass membrane protein</topology>
    </subcellularLocation>
    <subcellularLocation>
        <location evidence="1">Membrane</location>
    </subcellularLocation>
</comment>
<feature type="transmembrane region" description="Helical" evidence="8">
    <location>
        <begin position="57"/>
        <end position="77"/>
    </location>
</feature>
<dbReference type="OrthoDB" id="9791970at2"/>
<dbReference type="Gene3D" id="1.20.58.1610">
    <property type="entry name" value="NADH:ubiquinone/plastoquinone oxidoreductase, chain 3"/>
    <property type="match status" value="1"/>
</dbReference>
<evidence type="ECO:0000256" key="5">
    <source>
        <dbReference type="ARBA" id="ARBA00022989"/>
    </source>
</evidence>
<evidence type="ECO:0000313" key="10">
    <source>
        <dbReference type="Proteomes" id="UP000294558"/>
    </source>
</evidence>
<comment type="catalytic activity">
    <reaction evidence="7">
        <text>a quinone + NADH + 5 H(+)(in) = a quinol + NAD(+) + 4 H(+)(out)</text>
        <dbReference type="Rhea" id="RHEA:57888"/>
        <dbReference type="ChEBI" id="CHEBI:15378"/>
        <dbReference type="ChEBI" id="CHEBI:24646"/>
        <dbReference type="ChEBI" id="CHEBI:57540"/>
        <dbReference type="ChEBI" id="CHEBI:57945"/>
        <dbReference type="ChEBI" id="CHEBI:132124"/>
    </reaction>
</comment>
<organism evidence="9 10">
    <name type="scientific">Ilumatobacter fluminis</name>
    <dbReference type="NCBI Taxonomy" id="467091"/>
    <lineage>
        <taxon>Bacteria</taxon>
        <taxon>Bacillati</taxon>
        <taxon>Actinomycetota</taxon>
        <taxon>Acidimicrobiia</taxon>
        <taxon>Acidimicrobiales</taxon>
        <taxon>Ilumatobacteraceae</taxon>
        <taxon>Ilumatobacter</taxon>
    </lineage>
</organism>
<dbReference type="InterPro" id="IPR038430">
    <property type="entry name" value="NDAH_ubi_oxred_su3_sf"/>
</dbReference>
<dbReference type="Pfam" id="PF00507">
    <property type="entry name" value="Oxidored_q4"/>
    <property type="match status" value="1"/>
</dbReference>
<keyword evidence="5 8" id="KW-1133">Transmembrane helix</keyword>
<evidence type="ECO:0000256" key="2">
    <source>
        <dbReference type="ARBA" id="ARBA00008472"/>
    </source>
</evidence>
<name>A0A4R7HWD7_9ACTN</name>
<reference evidence="9 10" key="1">
    <citation type="submission" date="2019-03" db="EMBL/GenBank/DDBJ databases">
        <title>Sequencing the genomes of 1000 actinobacteria strains.</title>
        <authorList>
            <person name="Klenk H.-P."/>
        </authorList>
    </citation>
    <scope>NUCLEOTIDE SEQUENCE [LARGE SCALE GENOMIC DNA]</scope>
    <source>
        <strain evidence="9 10">DSM 18936</strain>
    </source>
</reference>
<dbReference type="AlphaFoldDB" id="A0A4R7HWD7"/>
<dbReference type="GO" id="GO:0048038">
    <property type="term" value="F:quinone binding"/>
    <property type="evidence" value="ECO:0007669"/>
    <property type="project" value="UniProtKB-KW"/>
</dbReference>
<dbReference type="EMBL" id="SOAU01000001">
    <property type="protein sequence ID" value="TDT15245.1"/>
    <property type="molecule type" value="Genomic_DNA"/>
</dbReference>
<accession>A0A4R7HWD7</accession>
<sequence>MGQYLPLVALMVLAIAFGGLSFLASRLLAPRRPSMAKEAPYECGIVPSREPPDRFPVSFYIVAMLFIMFDIEIIFLYPYAIEAGALGQFGFWAIALFSVIFFLTFVYEVARGGLEWGPIHRYRDLRADAAMVSAERTTTTTIRRVGLEGRTDRATAGGADDTPSEHEAA</sequence>
<gene>
    <name evidence="9" type="ORF">BDK89_0811</name>
</gene>
<keyword evidence="10" id="KW-1185">Reference proteome</keyword>
<dbReference type="GO" id="GO:0030964">
    <property type="term" value="C:NADH dehydrogenase complex"/>
    <property type="evidence" value="ECO:0007669"/>
    <property type="project" value="TreeGrafter"/>
</dbReference>
<comment type="similarity">
    <text evidence="2 7">Belongs to the complex I subunit 3 family.</text>
</comment>
<evidence type="ECO:0000256" key="4">
    <source>
        <dbReference type="ARBA" id="ARBA00022692"/>
    </source>
</evidence>
<dbReference type="GO" id="GO:0005886">
    <property type="term" value="C:plasma membrane"/>
    <property type="evidence" value="ECO:0007669"/>
    <property type="project" value="UniProtKB-SubCell"/>
</dbReference>
<dbReference type="RefSeq" id="WP_133867712.1">
    <property type="nucleotide sequence ID" value="NZ_JAVJPS010000041.1"/>
</dbReference>